<evidence type="ECO:0000313" key="3">
    <source>
        <dbReference type="Proteomes" id="UP001623348"/>
    </source>
</evidence>
<dbReference type="Pfam" id="PF00078">
    <property type="entry name" value="RVT_1"/>
    <property type="match status" value="1"/>
</dbReference>
<organism evidence="2 3">
    <name type="scientific">Grus japonensis</name>
    <name type="common">Japanese crane</name>
    <name type="synonym">Red-crowned crane</name>
    <dbReference type="NCBI Taxonomy" id="30415"/>
    <lineage>
        <taxon>Eukaryota</taxon>
        <taxon>Metazoa</taxon>
        <taxon>Chordata</taxon>
        <taxon>Craniata</taxon>
        <taxon>Vertebrata</taxon>
        <taxon>Euteleostomi</taxon>
        <taxon>Archelosauria</taxon>
        <taxon>Archosauria</taxon>
        <taxon>Dinosauria</taxon>
        <taxon>Saurischia</taxon>
        <taxon>Theropoda</taxon>
        <taxon>Coelurosauria</taxon>
        <taxon>Aves</taxon>
        <taxon>Neognathae</taxon>
        <taxon>Neoaves</taxon>
        <taxon>Gruiformes</taxon>
        <taxon>Gruidae</taxon>
        <taxon>Grus</taxon>
    </lineage>
</organism>
<protein>
    <submittedName>
        <fullName evidence="2">Mitochondrial enolase superfamily member 1</fullName>
    </submittedName>
</protein>
<dbReference type="InterPro" id="IPR000477">
    <property type="entry name" value="RT_dom"/>
</dbReference>
<dbReference type="AlphaFoldDB" id="A0ABC9Y8T0"/>
<dbReference type="EMBL" id="BAAFJT010000089">
    <property type="protein sequence ID" value="GAB0206450.1"/>
    <property type="molecule type" value="Genomic_DNA"/>
</dbReference>
<name>A0ABC9Y8T0_GRUJA</name>
<dbReference type="PANTHER" id="PTHR33332">
    <property type="entry name" value="REVERSE TRANSCRIPTASE DOMAIN-CONTAINING PROTEIN"/>
    <property type="match status" value="1"/>
</dbReference>
<sequence>MKVHKSMGPDEMHPWVLRELADEVAKPLSIIFQKLWQSSKVPTDWRRGNIFKTRKKEDPGNLRSVSLTSVPGKIMEHILLETMLRHMEKEEVIGDSHHGFTKGKLCLTNLVAFYDGITALVDKGRATDIICLDLCTAFDTVLHDILVSKLEGHGFDRWTTRWVRNWLDGCTQVLQSMA</sequence>
<evidence type="ECO:0000313" key="2">
    <source>
        <dbReference type="EMBL" id="GAB0206450.1"/>
    </source>
</evidence>
<dbReference type="Proteomes" id="UP001623348">
    <property type="component" value="Unassembled WGS sequence"/>
</dbReference>
<feature type="domain" description="Reverse transcriptase" evidence="1">
    <location>
        <begin position="55"/>
        <end position="172"/>
    </location>
</feature>
<comment type="caution">
    <text evidence="2">The sequence shown here is derived from an EMBL/GenBank/DDBJ whole genome shotgun (WGS) entry which is preliminary data.</text>
</comment>
<evidence type="ECO:0000259" key="1">
    <source>
        <dbReference type="Pfam" id="PF00078"/>
    </source>
</evidence>
<gene>
    <name evidence="2" type="ORF">GRJ2_003110600</name>
</gene>
<proteinExistence type="predicted"/>
<reference evidence="2 3" key="1">
    <citation type="submission" date="2024-06" db="EMBL/GenBank/DDBJ databases">
        <title>The draft genome of Grus japonensis, version 3.</title>
        <authorList>
            <person name="Nabeshima K."/>
            <person name="Suzuki S."/>
            <person name="Onuma M."/>
        </authorList>
    </citation>
    <scope>NUCLEOTIDE SEQUENCE [LARGE SCALE GENOMIC DNA]</scope>
    <source>
        <strain evidence="2 3">451A</strain>
    </source>
</reference>
<keyword evidence="3" id="KW-1185">Reference proteome</keyword>
<accession>A0ABC9Y8T0</accession>